<evidence type="ECO:0000313" key="2">
    <source>
        <dbReference type="EMBL" id="SIT06408.1"/>
    </source>
</evidence>
<dbReference type="Pfam" id="PF11751">
    <property type="entry name" value="PorP_SprF"/>
    <property type="match status" value="1"/>
</dbReference>
<dbReference type="KEGG" id="fln:FLA_3941"/>
<dbReference type="EMBL" id="FTOR01000003">
    <property type="protein sequence ID" value="SIT06408.1"/>
    <property type="molecule type" value="Genomic_DNA"/>
</dbReference>
<evidence type="ECO:0000313" key="3">
    <source>
        <dbReference type="Proteomes" id="UP000186917"/>
    </source>
</evidence>
<dbReference type="STRING" id="477680.SAMN05421788_103255"/>
<dbReference type="InterPro" id="IPR019861">
    <property type="entry name" value="PorP/SprF_Bacteroidetes"/>
</dbReference>
<protein>
    <submittedName>
        <fullName evidence="2">Type IX secretion system membrane protein, PorP/SprF family</fullName>
    </submittedName>
</protein>
<keyword evidence="1" id="KW-0732">Signal</keyword>
<sequence length="335" mass="37173">MKRAVWLGIGMLLAVTGKVAAQQDVQFSQYIFNGLSVNPAYAGYQENLHLHAAYRQQWAGFPGAPKTGLVSLDGLTNAREDRVGIGGQITWDKLGPQESTSLYGSYAYRIPMNEEGDRRLSLGIGFGFTQYSLNGSEYEYRDANDPFVPLGKVSTFVPDARFGVFYTTPLSFIGVSVLDLFSVARDRKLYYGNGVTYTTLNKTRHLYVSAGTVLELSENVKLKPSFMLKEDFNGPANLDINTFVLLADRLWLGGSYRTGIKALGKSNLQTNLSSNDAVSVMLEVFANDNVRIGYSYDFMTNGLSGYQKGSHELSIGILFTKENPELSKVRCYKYF</sequence>
<feature type="chain" id="PRO_5030023086" evidence="1">
    <location>
        <begin position="22"/>
        <end position="335"/>
    </location>
</feature>
<reference evidence="3" key="1">
    <citation type="submission" date="2017-01" db="EMBL/GenBank/DDBJ databases">
        <authorList>
            <person name="Varghese N."/>
            <person name="Submissions S."/>
        </authorList>
    </citation>
    <scope>NUCLEOTIDE SEQUENCE [LARGE SCALE GENOMIC DNA]</scope>
    <source>
        <strain evidence="3">DSM 21054</strain>
    </source>
</reference>
<dbReference type="Proteomes" id="UP000186917">
    <property type="component" value="Unassembled WGS sequence"/>
</dbReference>
<accession>A0A173MK89</accession>
<keyword evidence="3" id="KW-1185">Reference proteome</keyword>
<feature type="signal peptide" evidence="1">
    <location>
        <begin position="1"/>
        <end position="21"/>
    </location>
</feature>
<organism evidence="2 3">
    <name type="scientific">Filimonas lacunae</name>
    <dbReference type="NCBI Taxonomy" id="477680"/>
    <lineage>
        <taxon>Bacteria</taxon>
        <taxon>Pseudomonadati</taxon>
        <taxon>Bacteroidota</taxon>
        <taxon>Chitinophagia</taxon>
        <taxon>Chitinophagales</taxon>
        <taxon>Chitinophagaceae</taxon>
        <taxon>Filimonas</taxon>
    </lineage>
</organism>
<proteinExistence type="predicted"/>
<evidence type="ECO:0000256" key="1">
    <source>
        <dbReference type="SAM" id="SignalP"/>
    </source>
</evidence>
<dbReference type="NCBIfam" id="TIGR03519">
    <property type="entry name" value="T9SS_PorP_fam"/>
    <property type="match status" value="1"/>
</dbReference>
<name>A0A173MK89_9BACT</name>
<dbReference type="AlphaFoldDB" id="A0A173MK89"/>
<dbReference type="RefSeq" id="WP_076379027.1">
    <property type="nucleotide sequence ID" value="NZ_AP017422.1"/>
</dbReference>
<gene>
    <name evidence="2" type="ORF">SAMN05421788_103255</name>
</gene>
<dbReference type="OrthoDB" id="626665at2"/>